<dbReference type="Pfam" id="PF16313">
    <property type="entry name" value="DUF4953"/>
    <property type="match status" value="1"/>
</dbReference>
<dbReference type="PANTHER" id="PTHR38478:SF1">
    <property type="entry name" value="ZINC DEPENDENT METALLOPROTEASE DOMAIN LIPOPROTEIN"/>
    <property type="match status" value="1"/>
</dbReference>
<evidence type="ECO:0000313" key="2">
    <source>
        <dbReference type="EMBL" id="RAL22773.1"/>
    </source>
</evidence>
<dbReference type="Proteomes" id="UP000249169">
    <property type="component" value="Unassembled WGS sequence"/>
</dbReference>
<dbReference type="SUPFAM" id="SSF55486">
    <property type="entry name" value="Metalloproteases ('zincins'), catalytic domain"/>
    <property type="match status" value="1"/>
</dbReference>
<evidence type="ECO:0000259" key="1">
    <source>
        <dbReference type="Pfam" id="PF16313"/>
    </source>
</evidence>
<comment type="caution">
    <text evidence="2">The sequence shown here is derived from an EMBL/GenBank/DDBJ whole genome shotgun (WGS) entry which is preliminary data.</text>
</comment>
<gene>
    <name evidence="2" type="ORF">DL240_07695</name>
</gene>
<keyword evidence="3" id="KW-1185">Reference proteome</keyword>
<protein>
    <recommendedName>
        <fullName evidence="1">EcxA zinc-binding domain-containing protein</fullName>
    </recommendedName>
</protein>
<dbReference type="InterPro" id="IPR024079">
    <property type="entry name" value="MetalloPept_cat_dom_sf"/>
</dbReference>
<reference evidence="2 3" key="1">
    <citation type="submission" date="2018-05" db="EMBL/GenBank/DDBJ databases">
        <title>Lujinxingia marina gen. nov. sp. nov., a new facultative anaerobic member of the class Deltaproteobacteria, and proposal of Lujinxingaceae fam. nov.</title>
        <authorList>
            <person name="Li C.-M."/>
        </authorList>
    </citation>
    <scope>NUCLEOTIDE SEQUENCE [LARGE SCALE GENOMIC DNA]</scope>
    <source>
        <strain evidence="2 3">B210</strain>
    </source>
</reference>
<dbReference type="PROSITE" id="PS51257">
    <property type="entry name" value="PROKAR_LIPOPROTEIN"/>
    <property type="match status" value="1"/>
</dbReference>
<proteinExistence type="predicted"/>
<accession>A0A328CA87</accession>
<dbReference type="RefSeq" id="WP_111729301.1">
    <property type="nucleotide sequence ID" value="NZ_QHKO01000003.1"/>
</dbReference>
<dbReference type="GO" id="GO:0008237">
    <property type="term" value="F:metallopeptidase activity"/>
    <property type="evidence" value="ECO:0007669"/>
    <property type="project" value="InterPro"/>
</dbReference>
<organism evidence="2 3">
    <name type="scientific">Lujinxingia litoralis</name>
    <dbReference type="NCBI Taxonomy" id="2211119"/>
    <lineage>
        <taxon>Bacteria</taxon>
        <taxon>Deltaproteobacteria</taxon>
        <taxon>Bradymonadales</taxon>
        <taxon>Lujinxingiaceae</taxon>
        <taxon>Lujinxingia</taxon>
    </lineage>
</organism>
<dbReference type="InterPro" id="IPR032534">
    <property type="entry name" value="EcxA_zinc-bd"/>
</dbReference>
<evidence type="ECO:0000313" key="3">
    <source>
        <dbReference type="Proteomes" id="UP000249169"/>
    </source>
</evidence>
<feature type="domain" description="EcxA zinc-binding" evidence="1">
    <location>
        <begin position="781"/>
        <end position="802"/>
    </location>
</feature>
<name>A0A328CA87_9DELT</name>
<dbReference type="Gene3D" id="3.40.390.10">
    <property type="entry name" value="Collagenase (Catalytic Domain)"/>
    <property type="match status" value="1"/>
</dbReference>
<dbReference type="PANTHER" id="PTHR38478">
    <property type="entry name" value="PEPTIDASE M1A AND M12B"/>
    <property type="match status" value="1"/>
</dbReference>
<dbReference type="EMBL" id="QHKO01000003">
    <property type="protein sequence ID" value="RAL22773.1"/>
    <property type="molecule type" value="Genomic_DNA"/>
</dbReference>
<dbReference type="OrthoDB" id="5475888at2"/>
<sequence>MRLGTTWRLMAGAVATVAVSSAVGCVEQVGDINRVQPNVVEKALFQNDDEWYMRQTVTDTDMQASVVFAAMESSLKRVRWTVTENVLYAHSTVELAEGLNDGLDEEESRRLGVVAAYPIRGHFDIQRSYNPSTGEPNNQIVENASDRPWYERKYMRVDWSNNKLDGFGMFQNQLGRFASASWSVPQDDGKIDKDRTRISEDYIDTVAEYSYEPDLYACYGAYGYDTIFNCEGGRVRVRSSFLKVPEEETFIPMQYTDNMQLTRDGSEMGDPMLVASIYDQDLGYEVEVECNDQVKGWMLQRYGYEWERLCAPATFDYHQRYGYFRTERVAWDRFVGAADDSRLYYANRWNIWQTMLDESGNELPFEERTPQPITYHLNAEYPEFMFEAAQVTAEEWNKAFRHAVKVAQGIDDEALDAVLMDEYGHTQMYRIVENSCHPGPLVEWKNTYGAGKAADRTSPTQLFREFVGNPGSDEALEAALWELPNASRVQLCAELEYATEVRDDVDARFSWERVGDLRYSFFNWVETDVPWAGYGPSAADPITGQIISGNANFAGGYIRRSALYAADLMQYFNGELSDTDIMYGTQIRRDLFHNSDTASNRFGLSPEVKNEVARRSGVSPNSTSKVGLSERPEYHELHDFILAHGKDRIQREADIVSMASDKLAARDERMVEFLQNPDVKNFLMRDVETAMAIEATARERFGPQFGDEQLHQAYLDVHTPRQTFARTEQRDRMLAERSIMTYDTLNRSAEVLVTYQGAADYFKGKSRTDIIEYFMNKMFIGTQLHEIGHTVGLRHNFAASTDALNFHDEYWHIEQAVVDGTITREEAYSLQGALAEQITGKEIDYASQAEYQLASVMDYTGDLTGRFKGLGKYDYAAIAFAYGEAVETWDDSVQLPNLLEQDSWLSDYKQMPRILAGAPASAEIDPATYAQGIDILINGRTYKPIREVKERRRQGIQANTVNWANFDLSAENQPNLDRTVSYEFCSDEYRGGILNCSIWDFGANQREIVNHSFNTYRALQTFWRYRRHHISRGYENYGNYINRVYSTFQMAQEPFRYYGLYRFYNLGDYTDDLLAASIDTFNFYNEVMAMAEPGRFCKYEPANSRVDEGWYFDLNNTYLPADYHVDLGECDDYIDIPKGIGNHYNFSFTDEYEYRIDRVGTYIDKMVASQSIFDINANFAQSTFFTDFRATNLSFWTVFKDEMLAMLEGVLLGDYSEYGGVVSNGKYQDPVPVSAETFGLGLSHPQEGMPRIFTPQSINHEFNMMVGGLIYNSTWEDRYVDFSHYLKIGVTNGQNQAFGDEVVVKEFVHPVTGQIYQSADVEGRSVAGRMIDRANELKAEYYYGQELLEGATPGTPYYEDAREYFETRNEQLQNVVAKMDMSRFVFDALGASIQR</sequence>